<feature type="transmembrane region" description="Helical" evidence="7">
    <location>
        <begin position="282"/>
        <end position="303"/>
    </location>
</feature>
<keyword evidence="3" id="KW-1003">Cell membrane</keyword>
<evidence type="ECO:0000256" key="1">
    <source>
        <dbReference type="ARBA" id="ARBA00004651"/>
    </source>
</evidence>
<dbReference type="InterPro" id="IPR036259">
    <property type="entry name" value="MFS_trans_sf"/>
</dbReference>
<feature type="transmembrane region" description="Helical" evidence="7">
    <location>
        <begin position="82"/>
        <end position="101"/>
    </location>
</feature>
<evidence type="ECO:0000256" key="5">
    <source>
        <dbReference type="ARBA" id="ARBA00022989"/>
    </source>
</evidence>
<keyword evidence="2" id="KW-0813">Transport</keyword>
<dbReference type="SUPFAM" id="SSF103473">
    <property type="entry name" value="MFS general substrate transporter"/>
    <property type="match status" value="1"/>
</dbReference>
<evidence type="ECO:0000256" key="2">
    <source>
        <dbReference type="ARBA" id="ARBA00022448"/>
    </source>
</evidence>
<dbReference type="Gene3D" id="1.20.1250.20">
    <property type="entry name" value="MFS general substrate transporter like domains"/>
    <property type="match status" value="2"/>
</dbReference>
<dbReference type="PROSITE" id="PS01023">
    <property type="entry name" value="PTR2_2"/>
    <property type="match status" value="1"/>
</dbReference>
<feature type="transmembrane region" description="Helical" evidence="7">
    <location>
        <begin position="53"/>
        <end position="75"/>
    </location>
</feature>
<gene>
    <name evidence="9" type="ORF">B5F96_17480</name>
</gene>
<feature type="domain" description="Major facilitator superfamily (MFS) profile" evidence="8">
    <location>
        <begin position="1"/>
        <end position="192"/>
    </location>
</feature>
<keyword evidence="4 7" id="KW-0812">Transmembrane</keyword>
<organism evidence="9 10">
    <name type="scientific">Parabacteroides johnsonii</name>
    <dbReference type="NCBI Taxonomy" id="387661"/>
    <lineage>
        <taxon>Bacteria</taxon>
        <taxon>Pseudomonadati</taxon>
        <taxon>Bacteroidota</taxon>
        <taxon>Bacteroidia</taxon>
        <taxon>Bacteroidales</taxon>
        <taxon>Tannerellaceae</taxon>
        <taxon>Parabacteroides</taxon>
    </lineage>
</organism>
<feature type="transmembrane region" description="Helical" evidence="7">
    <location>
        <begin position="107"/>
        <end position="129"/>
    </location>
</feature>
<dbReference type="PANTHER" id="PTHR23517:SF2">
    <property type="entry name" value="MULTIDRUG RESISTANCE PROTEIN MDTH"/>
    <property type="match status" value="1"/>
</dbReference>
<evidence type="ECO:0000256" key="7">
    <source>
        <dbReference type="SAM" id="Phobius"/>
    </source>
</evidence>
<sequence length="476" mass="53346">MSVFGKFPRTFWVANVIELFERWAWYGFFMLFANYLTGSSDAGGLEFTQEQKGWLMGVGTGILYFLPVLTGAIADRYGYRKVLFLAFLIYVSAFLLLPQFSTFTGVFLMYLYLAVGAALFKPVISATIAKTTTDATASIGFGIFYMMVNIGAFFGPLVTLLFKGTSSLIFYVSAGIISLNFILLLFYKEPGRIENTKSTERLFETFAGIFRNMGSILKDVKFIVFLLIVAGFWTMYNQLFFTLPVFISQWVDTSVLYDFFQAHFPFISHNYSPASGVMDPEFVTNIDALYIILFQVMVSSVVMKMKPLRSMMSGFLVCAVGMSLTLAFQNVLFTMIAILVFSLGEMAGSPKITEYIGRIAPVDKKALYMGYSFIPVFLGNVLAGIISGSVYQQMSDKVMIVRKYVEEKGLSIPEGLSNNAYFDEAARQSGMSPHELTDFLWNTYHPSQIWMVLMVVGVGAAFALFVYDRVTSRSES</sequence>
<feature type="transmembrane region" description="Helical" evidence="7">
    <location>
        <begin position="449"/>
        <end position="467"/>
    </location>
</feature>
<dbReference type="EMBL" id="NFIJ01000031">
    <property type="protein sequence ID" value="OUO01934.1"/>
    <property type="molecule type" value="Genomic_DNA"/>
</dbReference>
<evidence type="ECO:0000313" key="9">
    <source>
        <dbReference type="EMBL" id="OUO01934.1"/>
    </source>
</evidence>
<dbReference type="GO" id="GO:0006857">
    <property type="term" value="P:oligopeptide transport"/>
    <property type="evidence" value="ECO:0007669"/>
    <property type="project" value="InterPro"/>
</dbReference>
<dbReference type="Proteomes" id="UP000195975">
    <property type="component" value="Unassembled WGS sequence"/>
</dbReference>
<dbReference type="RefSeq" id="WP_021862475.1">
    <property type="nucleotide sequence ID" value="NZ_CAJLBM010000035.1"/>
</dbReference>
<dbReference type="Pfam" id="PF07690">
    <property type="entry name" value="MFS_1"/>
    <property type="match status" value="1"/>
</dbReference>
<comment type="subcellular location">
    <subcellularLocation>
        <location evidence="1">Cell membrane</location>
        <topology evidence="1">Multi-pass membrane protein</topology>
    </subcellularLocation>
</comment>
<protein>
    <submittedName>
        <fullName evidence="9">MFS transporter</fullName>
    </submittedName>
</protein>
<name>A0A9Q5SM27_9BACT</name>
<dbReference type="InterPro" id="IPR020846">
    <property type="entry name" value="MFS_dom"/>
</dbReference>
<feature type="transmembrane region" description="Helical" evidence="7">
    <location>
        <begin position="222"/>
        <end position="247"/>
    </location>
</feature>
<keyword evidence="5 7" id="KW-1133">Transmembrane helix</keyword>
<dbReference type="InterPro" id="IPR050171">
    <property type="entry name" value="MFS_Transporters"/>
</dbReference>
<dbReference type="InterPro" id="IPR011701">
    <property type="entry name" value="MFS"/>
</dbReference>
<keyword evidence="6 7" id="KW-0472">Membrane</keyword>
<dbReference type="GO" id="GO:0005886">
    <property type="term" value="C:plasma membrane"/>
    <property type="evidence" value="ECO:0007669"/>
    <property type="project" value="UniProtKB-SubCell"/>
</dbReference>
<dbReference type="AlphaFoldDB" id="A0A9Q5SM27"/>
<dbReference type="PANTHER" id="PTHR23517">
    <property type="entry name" value="RESISTANCE PROTEIN MDTM, PUTATIVE-RELATED-RELATED"/>
    <property type="match status" value="1"/>
</dbReference>
<feature type="transmembrane region" description="Helical" evidence="7">
    <location>
        <begin position="141"/>
        <end position="162"/>
    </location>
</feature>
<evidence type="ECO:0000259" key="8">
    <source>
        <dbReference type="PROSITE" id="PS50850"/>
    </source>
</evidence>
<feature type="transmembrane region" description="Helical" evidence="7">
    <location>
        <begin position="315"/>
        <end position="341"/>
    </location>
</feature>
<evidence type="ECO:0000256" key="6">
    <source>
        <dbReference type="ARBA" id="ARBA00023136"/>
    </source>
</evidence>
<feature type="transmembrane region" description="Helical" evidence="7">
    <location>
        <begin position="368"/>
        <end position="391"/>
    </location>
</feature>
<dbReference type="GO" id="GO:0022857">
    <property type="term" value="F:transmembrane transporter activity"/>
    <property type="evidence" value="ECO:0007669"/>
    <property type="project" value="InterPro"/>
</dbReference>
<feature type="transmembrane region" description="Helical" evidence="7">
    <location>
        <begin position="168"/>
        <end position="187"/>
    </location>
</feature>
<evidence type="ECO:0000256" key="4">
    <source>
        <dbReference type="ARBA" id="ARBA00022692"/>
    </source>
</evidence>
<comment type="caution">
    <text evidence="9">The sequence shown here is derived from an EMBL/GenBank/DDBJ whole genome shotgun (WGS) entry which is preliminary data.</text>
</comment>
<evidence type="ECO:0000256" key="3">
    <source>
        <dbReference type="ARBA" id="ARBA00022475"/>
    </source>
</evidence>
<accession>A0A9Q5SM27</accession>
<reference evidence="10" key="1">
    <citation type="submission" date="2017-04" db="EMBL/GenBank/DDBJ databases">
        <title>Function of individual gut microbiota members based on whole genome sequencing of pure cultures obtained from chicken caecum.</title>
        <authorList>
            <person name="Medvecky M."/>
            <person name="Cejkova D."/>
            <person name="Polansky O."/>
            <person name="Karasova D."/>
            <person name="Kubasova T."/>
            <person name="Cizek A."/>
            <person name="Rychlik I."/>
        </authorList>
    </citation>
    <scope>NUCLEOTIDE SEQUENCE [LARGE SCALE GENOMIC DNA]</scope>
    <source>
        <strain evidence="10">An42</strain>
    </source>
</reference>
<dbReference type="InterPro" id="IPR018456">
    <property type="entry name" value="PTR2_symporter_CS"/>
</dbReference>
<dbReference type="PROSITE" id="PS50850">
    <property type="entry name" value="MFS"/>
    <property type="match status" value="1"/>
</dbReference>
<evidence type="ECO:0000313" key="10">
    <source>
        <dbReference type="Proteomes" id="UP000195975"/>
    </source>
</evidence>
<proteinExistence type="predicted"/>